<dbReference type="InterPro" id="IPR011050">
    <property type="entry name" value="Pectin_lyase_fold/virulence"/>
</dbReference>
<keyword evidence="4" id="KW-1185">Reference proteome</keyword>
<dbReference type="InterPro" id="IPR024535">
    <property type="entry name" value="RHGA/B-epi-like_pectate_lyase"/>
</dbReference>
<name>A0ABY6CYR9_9BACT</name>
<feature type="domain" description="DUF4955" evidence="2">
    <location>
        <begin position="373"/>
        <end position="529"/>
    </location>
</feature>
<feature type="domain" description="Rhamnogalacturonase A/B/Epimerase-like pectate lyase" evidence="1">
    <location>
        <begin position="72"/>
        <end position="148"/>
    </location>
</feature>
<dbReference type="PROSITE" id="PS51257">
    <property type="entry name" value="PROKAR_LIPOPROTEIN"/>
    <property type="match status" value="1"/>
</dbReference>
<evidence type="ECO:0000313" key="3">
    <source>
        <dbReference type="EMBL" id="UXX79066.1"/>
    </source>
</evidence>
<dbReference type="InterPro" id="IPR012334">
    <property type="entry name" value="Pectin_lyas_fold"/>
</dbReference>
<gene>
    <name evidence="3" type="ORF">N7E81_17060</name>
</gene>
<dbReference type="InterPro" id="IPR032532">
    <property type="entry name" value="DUF4955"/>
</dbReference>
<dbReference type="EMBL" id="CP106735">
    <property type="protein sequence ID" value="UXX79066.1"/>
    <property type="molecule type" value="Genomic_DNA"/>
</dbReference>
<dbReference type="Proteomes" id="UP001062165">
    <property type="component" value="Chromosome"/>
</dbReference>
<dbReference type="Pfam" id="PF16315">
    <property type="entry name" value="DUF4955"/>
    <property type="match status" value="1"/>
</dbReference>
<dbReference type="RefSeq" id="WP_263050809.1">
    <property type="nucleotide sequence ID" value="NZ_CP106735.1"/>
</dbReference>
<dbReference type="Pfam" id="PF12708">
    <property type="entry name" value="Pect-lyase_RHGA_epim"/>
    <property type="match status" value="1"/>
</dbReference>
<accession>A0ABY6CYR9</accession>
<evidence type="ECO:0000259" key="2">
    <source>
        <dbReference type="Pfam" id="PF16315"/>
    </source>
</evidence>
<reference evidence="3" key="1">
    <citation type="submission" date="2022-10" db="EMBL/GenBank/DDBJ databases">
        <title>Comparative genomics and taxonomic characterization of three novel marine species of genus Reichenbachiella exhibiting antioxidant and polysaccharide degradation activities.</title>
        <authorList>
            <person name="Muhammad N."/>
            <person name="Lee Y.-J."/>
            <person name="Ko J."/>
            <person name="Kim S.-G."/>
        </authorList>
    </citation>
    <scope>NUCLEOTIDE SEQUENCE</scope>
    <source>
        <strain evidence="3">Wsw4-B4</strain>
    </source>
</reference>
<evidence type="ECO:0000259" key="1">
    <source>
        <dbReference type="Pfam" id="PF12708"/>
    </source>
</evidence>
<organism evidence="3 4">
    <name type="scientific">Reichenbachiella carrageenanivorans</name>
    <dbReference type="NCBI Taxonomy" id="2979869"/>
    <lineage>
        <taxon>Bacteria</taxon>
        <taxon>Pseudomonadati</taxon>
        <taxon>Bacteroidota</taxon>
        <taxon>Cytophagia</taxon>
        <taxon>Cytophagales</taxon>
        <taxon>Reichenbachiellaceae</taxon>
        <taxon>Reichenbachiella</taxon>
    </lineage>
</organism>
<proteinExistence type="predicted"/>
<dbReference type="Gene3D" id="2.160.20.10">
    <property type="entry name" value="Single-stranded right-handed beta-helix, Pectin lyase-like"/>
    <property type="match status" value="1"/>
</dbReference>
<sequence>MKIKNLIVFGASCVLALACQHKQVQQESTLWHTYWRAQNEEHLTSDLVDYSYAGFDFGESDIPVKYWLSEFDVLDFGAKPDDNISDFESIQQAIDAAEEAGGGVVTFPKGRFLVSESRAIQRSLEITSSNIILKGDQSGGTEFYMKDHMTPRDTTKTWTTPAKVVFKGEHIETELVARLAANIQKGDDKMIFDQVPDLASGDVLLLKAKGTFLNAQLLEGLKTRDVWEEINVNGARVNEYHEVKSVDGKVVTLRAPVLVDVDISQSWRIVKYHMISNCGFEQINFTANFLEPFEHLKNARHDAGYKALQMIRCRNSWVKNCTFRNVSAAVVFRSNLSSTVLKCQTVGNSGHESFSFISSTRCMMSYCQDNSLQWHGPNTSHASVGTVIFKFKGKNSGINLHGKSPRVTLFDQCEIGGFTGDRVGKPSHGAHYTNLPNHLDGLVIWNYHQTGLPVSNFNFWDLLENTPEELYGPLTAVNPTVVGFHGVPTSFDASSLGYIESLGTPIAPASLYVQQLKLRGFDIPDFLKEPL</sequence>
<protein>
    <submittedName>
        <fullName evidence="3">DUF4955 domain-containing protein</fullName>
    </submittedName>
</protein>
<evidence type="ECO:0000313" key="4">
    <source>
        <dbReference type="Proteomes" id="UP001062165"/>
    </source>
</evidence>
<dbReference type="SUPFAM" id="SSF51126">
    <property type="entry name" value="Pectin lyase-like"/>
    <property type="match status" value="1"/>
</dbReference>